<dbReference type="HOGENOM" id="CLU_011106_0_1_1"/>
<reference evidence="4" key="1">
    <citation type="submission" date="2013-12" db="EMBL/GenBank/DDBJ databases">
        <authorList>
            <person name="Genoscope - CEA"/>
        </authorList>
    </citation>
    <scope>NUCLEOTIDE SEQUENCE</scope>
    <source>
        <strain evidence="4">CBS 1993</strain>
    </source>
</reference>
<evidence type="ECO:0000313" key="4">
    <source>
        <dbReference type="EMBL" id="CDK27250.1"/>
    </source>
</evidence>
<protein>
    <recommendedName>
        <fullName evidence="3">G domain-containing protein</fullName>
    </recommendedName>
</protein>
<dbReference type="OrthoDB" id="269151at2759"/>
<dbReference type="Gene3D" id="3.40.50.300">
    <property type="entry name" value="P-loop containing nucleotide triphosphate hydrolases"/>
    <property type="match status" value="1"/>
</dbReference>
<name>W6MWD4_9ASCO</name>
<dbReference type="InterPro" id="IPR027417">
    <property type="entry name" value="P-loop_NTPase"/>
</dbReference>
<proteinExistence type="predicted"/>
<dbReference type="GO" id="GO:0032543">
    <property type="term" value="P:mitochondrial translation"/>
    <property type="evidence" value="ECO:0007669"/>
    <property type="project" value="TreeGrafter"/>
</dbReference>
<evidence type="ECO:0000313" key="5">
    <source>
        <dbReference type="Proteomes" id="UP000019384"/>
    </source>
</evidence>
<feature type="domain" description="G" evidence="3">
    <location>
        <begin position="144"/>
        <end position="248"/>
    </location>
</feature>
<accession>W6MWD4</accession>
<dbReference type="InterPro" id="IPR006073">
    <property type="entry name" value="GTP-bd"/>
</dbReference>
<keyword evidence="5" id="KW-1185">Reference proteome</keyword>
<dbReference type="Pfam" id="PF01926">
    <property type="entry name" value="MMR_HSR1"/>
    <property type="match status" value="1"/>
</dbReference>
<dbReference type="GO" id="GO:0003924">
    <property type="term" value="F:GTPase activity"/>
    <property type="evidence" value="ECO:0007669"/>
    <property type="project" value="TreeGrafter"/>
</dbReference>
<sequence>MSQQKITKVASMAASVSKFIPRTVFPDYRVSLADFKGHHVVAMTKLTQLAPQIDLVLEVRDSRAPISTGNVLLDRPLQGKDKIVLYSKSDLSNLDPQLLKKWHRSESEYMIFNSNSDRDKKKLLQLCKQKHAEMYPPPPLGLRMIVTGMPNVGKSVIVNNLRRLGMGGKRNGYGKNVARTGGQPGVTRSTSEVIWISKSPSIYVYDTPGVSLPQAKNSETMITLALVGAVKPTKVDPVIVADYLLYVLNLQDPTGGLYSDYLKDPTNDISVLLRAIAIKLKKYRYVDKKIVVDETGTAIHWVDKWRQGRTKKKVVFEAAAIPGATEANESKDFLEQRFVDEKERVNRMDIDLNRTGKSSINARRAFKQKRADRANLLFR</sequence>
<dbReference type="Gene3D" id="1.10.1580.10">
    <property type="match status" value="1"/>
</dbReference>
<dbReference type="GO" id="GO:0005739">
    <property type="term" value="C:mitochondrion"/>
    <property type="evidence" value="ECO:0007669"/>
    <property type="project" value="TreeGrafter"/>
</dbReference>
<keyword evidence="2" id="KW-0342">GTP-binding</keyword>
<evidence type="ECO:0000256" key="2">
    <source>
        <dbReference type="ARBA" id="ARBA00023134"/>
    </source>
</evidence>
<keyword evidence="1" id="KW-0547">Nucleotide-binding</keyword>
<evidence type="ECO:0000259" key="3">
    <source>
        <dbReference type="Pfam" id="PF01926"/>
    </source>
</evidence>
<dbReference type="GeneID" id="34520634"/>
<dbReference type="RefSeq" id="XP_022459246.1">
    <property type="nucleotide sequence ID" value="XM_022601622.1"/>
</dbReference>
<dbReference type="Proteomes" id="UP000019384">
    <property type="component" value="Unassembled WGS sequence"/>
</dbReference>
<dbReference type="STRING" id="1382522.W6MWD4"/>
<organism evidence="4 5">
    <name type="scientific">Kuraishia capsulata CBS 1993</name>
    <dbReference type="NCBI Taxonomy" id="1382522"/>
    <lineage>
        <taxon>Eukaryota</taxon>
        <taxon>Fungi</taxon>
        <taxon>Dikarya</taxon>
        <taxon>Ascomycota</taxon>
        <taxon>Saccharomycotina</taxon>
        <taxon>Pichiomycetes</taxon>
        <taxon>Pichiales</taxon>
        <taxon>Pichiaceae</taxon>
        <taxon>Kuraishia</taxon>
    </lineage>
</organism>
<dbReference type="CDD" id="cd01856">
    <property type="entry name" value="YlqF"/>
    <property type="match status" value="1"/>
</dbReference>
<dbReference type="EMBL" id="HG793128">
    <property type="protein sequence ID" value="CDK27250.1"/>
    <property type="molecule type" value="Genomic_DNA"/>
</dbReference>
<dbReference type="PANTHER" id="PTHR45782">
    <property type="entry name" value="MITOCHONDRIAL RIBOSOME-ASSOCIATED GTPASE 1"/>
    <property type="match status" value="1"/>
</dbReference>
<dbReference type="InterPro" id="IPR023179">
    <property type="entry name" value="GTP-bd_ortho_bundle_sf"/>
</dbReference>
<dbReference type="PANTHER" id="PTHR45782:SF4">
    <property type="entry name" value="MITOCHONDRIAL RIBOSOME-ASSOCIATED GTPASE 1"/>
    <property type="match status" value="1"/>
</dbReference>
<dbReference type="GO" id="GO:0005525">
    <property type="term" value="F:GTP binding"/>
    <property type="evidence" value="ECO:0007669"/>
    <property type="project" value="UniProtKB-KW"/>
</dbReference>
<dbReference type="AlphaFoldDB" id="W6MWD4"/>
<reference evidence="4" key="2">
    <citation type="submission" date="2014-02" db="EMBL/GenBank/DDBJ databases">
        <title>Complete DNA sequence of /Kuraishia capsulata/ illustrates novel genomic features among budding yeasts (/Saccharomycotina/).</title>
        <authorList>
            <person name="Morales L."/>
            <person name="Noel B."/>
            <person name="Porcel B."/>
            <person name="Marcet-Houben M."/>
            <person name="Hullo M-F."/>
            <person name="Sacerdot C."/>
            <person name="Tekaia F."/>
            <person name="Leh-Louis V."/>
            <person name="Despons L."/>
            <person name="Khanna V."/>
            <person name="Aury J-M."/>
            <person name="Barbe V."/>
            <person name="Couloux A."/>
            <person name="Labadie K."/>
            <person name="Pelletier E."/>
            <person name="Souciet J-L."/>
            <person name="Boekhout T."/>
            <person name="Gabaldon T."/>
            <person name="Wincker P."/>
            <person name="Dujon B."/>
        </authorList>
    </citation>
    <scope>NUCLEOTIDE SEQUENCE</scope>
    <source>
        <strain evidence="4">CBS 1993</strain>
    </source>
</reference>
<gene>
    <name evidence="4" type="ORF">KUCA_T00003228001</name>
</gene>
<dbReference type="SUPFAM" id="SSF52540">
    <property type="entry name" value="P-loop containing nucleoside triphosphate hydrolases"/>
    <property type="match status" value="1"/>
</dbReference>
<evidence type="ECO:0000256" key="1">
    <source>
        <dbReference type="ARBA" id="ARBA00022741"/>
    </source>
</evidence>